<keyword evidence="5" id="KW-1185">Reference proteome</keyword>
<dbReference type="EMBL" id="LN890655">
    <property type="protein sequence ID" value="CUS04725.2"/>
    <property type="molecule type" value="Genomic_DNA"/>
</dbReference>
<evidence type="ECO:0000256" key="1">
    <source>
        <dbReference type="SAM" id="MobiDB-lite"/>
    </source>
</evidence>
<dbReference type="SUPFAM" id="SSF47413">
    <property type="entry name" value="lambda repressor-like DNA-binding domains"/>
    <property type="match status" value="1"/>
</dbReference>
<evidence type="ECO:0000313" key="5">
    <source>
        <dbReference type="Proteomes" id="UP000215027"/>
    </source>
</evidence>
<organism evidence="4 5">
    <name type="scientific">Candidatus Promineifilum breve</name>
    <dbReference type="NCBI Taxonomy" id="1806508"/>
    <lineage>
        <taxon>Bacteria</taxon>
        <taxon>Bacillati</taxon>
        <taxon>Chloroflexota</taxon>
        <taxon>Ardenticatenia</taxon>
        <taxon>Candidatus Promineifilales</taxon>
        <taxon>Candidatus Promineifilaceae</taxon>
        <taxon>Candidatus Promineifilum</taxon>
    </lineage>
</organism>
<dbReference type="InterPro" id="IPR001387">
    <property type="entry name" value="Cro/C1-type_HTH"/>
</dbReference>
<keyword evidence="2" id="KW-0812">Transmembrane</keyword>
<keyword evidence="2" id="KW-1133">Transmembrane helix</keyword>
<name>A0A160T6R5_9CHLR</name>
<dbReference type="InterPro" id="IPR025194">
    <property type="entry name" value="RodZ-like_C"/>
</dbReference>
<dbReference type="OrthoDB" id="9797543at2"/>
<reference evidence="4" key="1">
    <citation type="submission" date="2016-01" db="EMBL/GenBank/DDBJ databases">
        <authorList>
            <person name="Mcilroy J.S."/>
            <person name="Karst M S."/>
            <person name="Albertsen M."/>
        </authorList>
    </citation>
    <scope>NUCLEOTIDE SEQUENCE</scope>
    <source>
        <strain evidence="4">Cfx-K</strain>
    </source>
</reference>
<evidence type="ECO:0000256" key="2">
    <source>
        <dbReference type="SAM" id="Phobius"/>
    </source>
</evidence>
<dbReference type="KEGG" id="pbf:CFX0092_A2847"/>
<dbReference type="InterPro" id="IPR010982">
    <property type="entry name" value="Lambda_DNA-bd_dom_sf"/>
</dbReference>
<dbReference type="Pfam" id="PF13464">
    <property type="entry name" value="RodZ_C"/>
    <property type="match status" value="1"/>
</dbReference>
<dbReference type="Gene3D" id="1.10.260.40">
    <property type="entry name" value="lambda repressor-like DNA-binding domains"/>
    <property type="match status" value="1"/>
</dbReference>
<dbReference type="Pfam" id="PF13413">
    <property type="entry name" value="HTH_25"/>
    <property type="match status" value="1"/>
</dbReference>
<feature type="region of interest" description="Disordered" evidence="1">
    <location>
        <begin position="210"/>
        <end position="229"/>
    </location>
</feature>
<feature type="domain" description="Cytoskeleton protein RodZ-like C-terminal" evidence="3">
    <location>
        <begin position="242"/>
        <end position="303"/>
    </location>
</feature>
<proteinExistence type="predicted"/>
<dbReference type="InterPro" id="IPR050400">
    <property type="entry name" value="Bact_Cytoskel_RodZ"/>
</dbReference>
<feature type="transmembrane region" description="Helical" evidence="2">
    <location>
        <begin position="128"/>
        <end position="146"/>
    </location>
</feature>
<dbReference type="Proteomes" id="UP000215027">
    <property type="component" value="Chromosome I"/>
</dbReference>
<dbReference type="RefSeq" id="WP_095044019.1">
    <property type="nucleotide sequence ID" value="NZ_LN890655.1"/>
</dbReference>
<gene>
    <name evidence="4" type="ORF">CFX0092_A2847</name>
</gene>
<sequence>MDEIGHILREARENKGLTVEDVQAQIRINTRFLTALEGGQYNALPSPVHVRGFLRNYARFLGLDPQPLLDRYLVVQGQDARLGPPVVQEITPDTPLIERQDQPFFDPVNMEVNGKGFEAVTGGGGSGGILQIVIIVALVVALALIANRFIPILFGSGDNGNIVEEFTSAVQDVVADVTNATATPTTTPDAPAAAAGSSSVVVGGTEQPILDTTRNNPGGAGTATPTRPPLPVTLDEIRLKLDILERTWVEVTIDGSVVYSGIAKTNDTFEWTALNEAKIVTGNATGVFATINDVALGRLGGRGERHEEVWRTTQ</sequence>
<dbReference type="AlphaFoldDB" id="A0A160T6R5"/>
<dbReference type="PANTHER" id="PTHR34475:SF1">
    <property type="entry name" value="CYTOSKELETON PROTEIN RODZ"/>
    <property type="match status" value="1"/>
</dbReference>
<dbReference type="PANTHER" id="PTHR34475">
    <property type="match status" value="1"/>
</dbReference>
<accession>A0A160T6R5</accession>
<evidence type="ECO:0000259" key="3">
    <source>
        <dbReference type="Pfam" id="PF13464"/>
    </source>
</evidence>
<dbReference type="CDD" id="cd00093">
    <property type="entry name" value="HTH_XRE"/>
    <property type="match status" value="1"/>
</dbReference>
<keyword evidence="2" id="KW-0472">Membrane</keyword>
<protein>
    <recommendedName>
        <fullName evidence="3">Cytoskeleton protein RodZ-like C-terminal domain-containing protein</fullName>
    </recommendedName>
</protein>
<evidence type="ECO:0000313" key="4">
    <source>
        <dbReference type="EMBL" id="CUS04725.2"/>
    </source>
</evidence>
<dbReference type="GO" id="GO:0003677">
    <property type="term" value="F:DNA binding"/>
    <property type="evidence" value="ECO:0007669"/>
    <property type="project" value="InterPro"/>
</dbReference>